<protein>
    <recommendedName>
        <fullName evidence="1">Endonuclease/exonuclease/phosphatase domain-containing protein</fullName>
    </recommendedName>
</protein>
<gene>
    <name evidence="2" type="ORF">Fcan01_26881</name>
</gene>
<sequence>MNIVTESMNMDHHINWGKRSITLQNGEVQIKNGVIAHVGAQNSDEVTNANGYTLYRKDAKQDSHDRGVATLVKDRLKIKPLSNFKDLTSLNIEYLNLIVQSNFYKEIIITCLYRHPDYNKTTLQTDYEFFEDFFTELCKYGKNVYVLGDFNLRDQKYVTPLNGILDKLSLHQLIQEPTRDENTLDLIITNNLLSIVDKSVYNPQLSDHSCIECTVSCLKPQADKKQLSFRNYKNLNPADVTTQLNNLSINVEEDVENATKYIINNIVNIFNMIVPIRNCTYYAHQKRKFVSSETKNLIKQRDTAYKLFRRDPLPRNKVIFCQFKTKVKQKILHDTKDEFNKKVQNLLLWGALEKLYPMLSPAADVNLDPDEINSFFVAISTRNSTSPPPQLPPKPSFPWDNNPPSFQIRELSREDVIKAWEGSKIEDRHPMTLLG</sequence>
<accession>A0A226D164</accession>
<organism evidence="2 3">
    <name type="scientific">Folsomia candida</name>
    <name type="common">Springtail</name>
    <dbReference type="NCBI Taxonomy" id="158441"/>
    <lineage>
        <taxon>Eukaryota</taxon>
        <taxon>Metazoa</taxon>
        <taxon>Ecdysozoa</taxon>
        <taxon>Arthropoda</taxon>
        <taxon>Hexapoda</taxon>
        <taxon>Collembola</taxon>
        <taxon>Entomobryomorpha</taxon>
        <taxon>Isotomoidea</taxon>
        <taxon>Isotomidae</taxon>
        <taxon>Proisotominae</taxon>
        <taxon>Folsomia</taxon>
    </lineage>
</organism>
<dbReference type="InterPro" id="IPR005135">
    <property type="entry name" value="Endo/exonuclease/phosphatase"/>
</dbReference>
<dbReference type="PANTHER" id="PTHR33776">
    <property type="entry name" value="ENDO/EXONUCLEASE/PHOSPHATASE DOMAIN-CONTAINING PROTEIN"/>
    <property type="match status" value="1"/>
</dbReference>
<dbReference type="PANTHER" id="PTHR33776:SF3">
    <property type="entry name" value="PHD-TYPE DOMAIN-CONTAINING PROTEIN"/>
    <property type="match status" value="1"/>
</dbReference>
<dbReference type="OrthoDB" id="8062484at2759"/>
<evidence type="ECO:0000313" key="2">
    <source>
        <dbReference type="EMBL" id="OXA38391.1"/>
    </source>
</evidence>
<dbReference type="STRING" id="158441.A0A226D164"/>
<dbReference type="Pfam" id="PF03372">
    <property type="entry name" value="Exo_endo_phos"/>
    <property type="match status" value="1"/>
</dbReference>
<reference evidence="2 3" key="1">
    <citation type="submission" date="2015-12" db="EMBL/GenBank/DDBJ databases">
        <title>The genome of Folsomia candida.</title>
        <authorList>
            <person name="Faddeeva A."/>
            <person name="Derks M.F."/>
            <person name="Anvar Y."/>
            <person name="Smit S."/>
            <person name="Van Straalen N."/>
            <person name="Roelofs D."/>
        </authorList>
    </citation>
    <scope>NUCLEOTIDE SEQUENCE [LARGE SCALE GENOMIC DNA]</scope>
    <source>
        <strain evidence="2 3">VU population</strain>
        <tissue evidence="2">Whole body</tissue>
    </source>
</reference>
<dbReference type="Gene3D" id="3.60.10.10">
    <property type="entry name" value="Endonuclease/exonuclease/phosphatase"/>
    <property type="match status" value="1"/>
</dbReference>
<dbReference type="GO" id="GO:0003824">
    <property type="term" value="F:catalytic activity"/>
    <property type="evidence" value="ECO:0007669"/>
    <property type="project" value="InterPro"/>
</dbReference>
<comment type="caution">
    <text evidence="2">The sequence shown here is derived from an EMBL/GenBank/DDBJ whole genome shotgun (WGS) entry which is preliminary data.</text>
</comment>
<name>A0A226D164_FOLCA</name>
<dbReference type="InterPro" id="IPR036691">
    <property type="entry name" value="Endo/exonu/phosph_ase_sf"/>
</dbReference>
<dbReference type="Proteomes" id="UP000198287">
    <property type="component" value="Unassembled WGS sequence"/>
</dbReference>
<keyword evidence="3" id="KW-1185">Reference proteome</keyword>
<feature type="domain" description="Endonuclease/exonuclease/phosphatase" evidence="1">
    <location>
        <begin position="58"/>
        <end position="208"/>
    </location>
</feature>
<dbReference type="AlphaFoldDB" id="A0A226D164"/>
<dbReference type="SUPFAM" id="SSF56219">
    <property type="entry name" value="DNase I-like"/>
    <property type="match status" value="1"/>
</dbReference>
<evidence type="ECO:0000313" key="3">
    <source>
        <dbReference type="Proteomes" id="UP000198287"/>
    </source>
</evidence>
<evidence type="ECO:0000259" key="1">
    <source>
        <dbReference type="Pfam" id="PF03372"/>
    </source>
</evidence>
<proteinExistence type="predicted"/>
<dbReference type="EMBL" id="LNIX01000046">
    <property type="protein sequence ID" value="OXA38391.1"/>
    <property type="molecule type" value="Genomic_DNA"/>
</dbReference>